<dbReference type="InterPro" id="IPR051310">
    <property type="entry name" value="MCP_chemotaxis"/>
</dbReference>
<evidence type="ECO:0000259" key="10">
    <source>
        <dbReference type="PROSITE" id="PS50885"/>
    </source>
</evidence>
<evidence type="ECO:0000256" key="2">
    <source>
        <dbReference type="ARBA" id="ARBA00023224"/>
    </source>
</evidence>
<evidence type="ECO:0000256" key="6">
    <source>
        <dbReference type="SAM" id="MobiDB-lite"/>
    </source>
</evidence>
<feature type="domain" description="Methyl-accepting transducer" evidence="7">
    <location>
        <begin position="487"/>
        <end position="716"/>
    </location>
</feature>
<feature type="coiled-coil region" evidence="5">
    <location>
        <begin position="687"/>
        <end position="725"/>
    </location>
</feature>
<evidence type="ECO:0000259" key="8">
    <source>
        <dbReference type="PROSITE" id="PS50112"/>
    </source>
</evidence>
<sequence>MLDFLKSKSALKELQDKFDAVSKAQAVIEFKPDGTILHANGNFLSVMGYSLDEIVGRHHSMFVDDKDKNSGEYQEFWRSLNRGEHFVNEYRRLGKGGKEVWIHGSYNPLKNEEGSVYKVIKFATDVTQKRLKEFFNAALNGAVKSTSANIMVADPDRNIIYMNEAVTKLLSDAESDIRKDLPHFSVRNVVGSCMDVFHKNPGHQMRLLDELKSTYRAEISVGGRVFGLIANPVFEAERRLGTVVEWLDLTKEKAAEEIAEKARKTAIFNTIIKEAVDNTSTNIMIADADRVVIYMNKAVKGMLRRAESDLRKALPDFSVDTVLGSCIDRFHKNPAHQMGLLDKLTTTYRAQIVVGGRTFGLVANPIFSEEGNRLGSIVEWIDRTDELATGRDVTKLVEAAGQGDFSARIATDGKEGFFLELAEGLNSLVQTSEKGLNDVARVLSAMADGNLTERIDDDYQGTFDEIKNYCNKTTDSLTSMIGDIRNAADTIFTASSEIASGNADLSGRTEQQASSLEETASSMEELTSTVRTNSDNAKQANVLADQATTMASQGGDLIKQVVNTMAAINESAKKIEDIIGVIDGIAFQTNILALNAAVEAARAGEQGRGFAVVASEVRTLAQRSANAAKDIKALISDSVSKIESGNSLVGQSGEAMGDIVTAIKRVNDIMAEIAAASVEQSSGIEEVSNAVSQMDEMTQQNAALVEQAAAAAESLQSQADQLNRFVSLFKLSEEASSVLQPSTPAKAPQRDKLELPSRFAKEKPSSRLAKPSASDEDDWETF</sequence>
<dbReference type="Pfam" id="PF00015">
    <property type="entry name" value="MCPsignal"/>
    <property type="match status" value="1"/>
</dbReference>
<dbReference type="SUPFAM" id="SSF58104">
    <property type="entry name" value="Methyl-accepting chemotaxis protein (MCP) signaling domain"/>
    <property type="match status" value="1"/>
</dbReference>
<evidence type="ECO:0000259" key="7">
    <source>
        <dbReference type="PROSITE" id="PS50111"/>
    </source>
</evidence>
<dbReference type="RefSeq" id="WP_302713259.1">
    <property type="nucleotide sequence ID" value="NZ_JAULRT010000059.1"/>
</dbReference>
<keyword evidence="12" id="KW-1185">Reference proteome</keyword>
<evidence type="ECO:0000259" key="9">
    <source>
        <dbReference type="PROSITE" id="PS50113"/>
    </source>
</evidence>
<dbReference type="Gene3D" id="3.30.450.20">
    <property type="entry name" value="PAS domain"/>
    <property type="match status" value="3"/>
</dbReference>
<evidence type="ECO:0000256" key="5">
    <source>
        <dbReference type="SAM" id="Coils"/>
    </source>
</evidence>
<dbReference type="Proteomes" id="UP001168380">
    <property type="component" value="Unassembled WGS sequence"/>
</dbReference>
<evidence type="ECO:0000256" key="1">
    <source>
        <dbReference type="ARBA" id="ARBA00022481"/>
    </source>
</evidence>
<evidence type="ECO:0000313" key="12">
    <source>
        <dbReference type="Proteomes" id="UP001168380"/>
    </source>
</evidence>
<dbReference type="InterPro" id="IPR004089">
    <property type="entry name" value="MCPsignal_dom"/>
</dbReference>
<dbReference type="CDD" id="cd11386">
    <property type="entry name" value="MCP_signal"/>
    <property type="match status" value="1"/>
</dbReference>
<proteinExistence type="inferred from homology"/>
<dbReference type="InterPro" id="IPR035965">
    <property type="entry name" value="PAS-like_dom_sf"/>
</dbReference>
<evidence type="ECO:0000256" key="4">
    <source>
        <dbReference type="PROSITE-ProRule" id="PRU00284"/>
    </source>
</evidence>
<dbReference type="EMBL" id="JAULRT010000059">
    <property type="protein sequence ID" value="MDO3382775.1"/>
    <property type="molecule type" value="Genomic_DNA"/>
</dbReference>
<gene>
    <name evidence="11" type="ORF">QWI16_11410</name>
</gene>
<feature type="domain" description="PAS" evidence="8">
    <location>
        <begin position="7"/>
        <end position="83"/>
    </location>
</feature>
<evidence type="ECO:0000313" key="11">
    <source>
        <dbReference type="EMBL" id="MDO3382775.1"/>
    </source>
</evidence>
<dbReference type="InterPro" id="IPR003660">
    <property type="entry name" value="HAMP_dom"/>
</dbReference>
<feature type="compositionally biased region" description="Basic and acidic residues" evidence="6">
    <location>
        <begin position="748"/>
        <end position="765"/>
    </location>
</feature>
<dbReference type="InterPro" id="IPR000700">
    <property type="entry name" value="PAS-assoc_C"/>
</dbReference>
<reference evidence="11" key="1">
    <citation type="submission" date="2023-07" db="EMBL/GenBank/DDBJ databases">
        <title>Gilvimarinus algae sp. nov., isolated from the surface of Kelp.</title>
        <authorList>
            <person name="Sun Y.Y."/>
            <person name="Gong Y."/>
            <person name="Du Z.J."/>
        </authorList>
    </citation>
    <scope>NUCLEOTIDE SEQUENCE</scope>
    <source>
        <strain evidence="11">SDUM040014</strain>
    </source>
</reference>
<comment type="caution">
    <text evidence="11">The sequence shown here is derived from an EMBL/GenBank/DDBJ whole genome shotgun (WGS) entry which is preliminary data.</text>
</comment>
<dbReference type="InterPro" id="IPR000014">
    <property type="entry name" value="PAS"/>
</dbReference>
<dbReference type="Pfam" id="PF18947">
    <property type="entry name" value="HAMP_2"/>
    <property type="match status" value="1"/>
</dbReference>
<name>A0ABT8TF97_9GAMM</name>
<dbReference type="SMART" id="SM00283">
    <property type="entry name" value="MA"/>
    <property type="match status" value="1"/>
</dbReference>
<feature type="domain" description="HAMP" evidence="10">
    <location>
        <begin position="430"/>
        <end position="482"/>
    </location>
</feature>
<dbReference type="PANTHER" id="PTHR43531:SF14">
    <property type="entry name" value="METHYL-ACCEPTING CHEMOTAXIS PROTEIN I-RELATED"/>
    <property type="match status" value="1"/>
</dbReference>
<comment type="similarity">
    <text evidence="3">Belongs to the methyl-accepting chemotaxis (MCP) protein family.</text>
</comment>
<dbReference type="PROSITE" id="PS50885">
    <property type="entry name" value="HAMP"/>
    <property type="match status" value="1"/>
</dbReference>
<dbReference type="Pfam" id="PF13188">
    <property type="entry name" value="PAS_8"/>
    <property type="match status" value="2"/>
</dbReference>
<dbReference type="Pfam" id="PF08447">
    <property type="entry name" value="PAS_3"/>
    <property type="match status" value="1"/>
</dbReference>
<dbReference type="PROSITE" id="PS50112">
    <property type="entry name" value="PAS"/>
    <property type="match status" value="1"/>
</dbReference>
<protein>
    <submittedName>
        <fullName evidence="11">Methyl-accepting chemotaxis protein</fullName>
    </submittedName>
</protein>
<accession>A0ABT8TF97</accession>
<dbReference type="CDD" id="cd00130">
    <property type="entry name" value="PAS"/>
    <property type="match status" value="1"/>
</dbReference>
<dbReference type="InterPro" id="IPR013655">
    <property type="entry name" value="PAS_fold_3"/>
</dbReference>
<dbReference type="SMART" id="SM00091">
    <property type="entry name" value="PAS"/>
    <property type="match status" value="3"/>
</dbReference>
<dbReference type="InterPro" id="IPR004090">
    <property type="entry name" value="Chemotax_Me-accpt_rcpt"/>
</dbReference>
<keyword evidence="2 4" id="KW-0807">Transducer</keyword>
<dbReference type="PRINTS" id="PR00260">
    <property type="entry name" value="CHEMTRNSDUCR"/>
</dbReference>
<keyword evidence="1" id="KW-0488">Methylation</keyword>
<feature type="region of interest" description="Disordered" evidence="6">
    <location>
        <begin position="736"/>
        <end position="782"/>
    </location>
</feature>
<dbReference type="NCBIfam" id="TIGR00229">
    <property type="entry name" value="sensory_box"/>
    <property type="match status" value="1"/>
</dbReference>
<dbReference type="PROSITE" id="PS50111">
    <property type="entry name" value="CHEMOTAXIS_TRANSDUC_2"/>
    <property type="match status" value="1"/>
</dbReference>
<dbReference type="SMART" id="SM00086">
    <property type="entry name" value="PAC"/>
    <property type="match status" value="1"/>
</dbReference>
<feature type="domain" description="PAC" evidence="9">
    <location>
        <begin position="86"/>
        <end position="138"/>
    </location>
</feature>
<keyword evidence="5" id="KW-0175">Coiled coil</keyword>
<dbReference type="PANTHER" id="PTHR43531">
    <property type="entry name" value="PROTEIN ICFG"/>
    <property type="match status" value="1"/>
</dbReference>
<organism evidence="11 12">
    <name type="scientific">Gilvimarinus algae</name>
    <dbReference type="NCBI Taxonomy" id="3058037"/>
    <lineage>
        <taxon>Bacteria</taxon>
        <taxon>Pseudomonadati</taxon>
        <taxon>Pseudomonadota</taxon>
        <taxon>Gammaproteobacteria</taxon>
        <taxon>Cellvibrionales</taxon>
        <taxon>Cellvibrionaceae</taxon>
        <taxon>Gilvimarinus</taxon>
    </lineage>
</organism>
<dbReference type="Gene3D" id="1.10.287.950">
    <property type="entry name" value="Methyl-accepting chemotaxis protein"/>
    <property type="match status" value="1"/>
</dbReference>
<evidence type="ECO:0000256" key="3">
    <source>
        <dbReference type="ARBA" id="ARBA00029447"/>
    </source>
</evidence>
<dbReference type="InterPro" id="IPR001610">
    <property type="entry name" value="PAC"/>
</dbReference>
<dbReference type="PROSITE" id="PS50113">
    <property type="entry name" value="PAC"/>
    <property type="match status" value="1"/>
</dbReference>
<dbReference type="SUPFAM" id="SSF55785">
    <property type="entry name" value="PYP-like sensor domain (PAS domain)"/>
    <property type="match status" value="1"/>
</dbReference>